<evidence type="ECO:0000256" key="7">
    <source>
        <dbReference type="ARBA" id="ARBA00023136"/>
    </source>
</evidence>
<evidence type="ECO:0000256" key="8">
    <source>
        <dbReference type="SAM" id="Phobius"/>
    </source>
</evidence>
<dbReference type="Pfam" id="PF11028">
    <property type="entry name" value="TMEM260-like"/>
    <property type="match status" value="1"/>
</dbReference>
<feature type="transmembrane region" description="Helical" evidence="8">
    <location>
        <begin position="154"/>
        <end position="179"/>
    </location>
</feature>
<evidence type="ECO:0000256" key="1">
    <source>
        <dbReference type="ARBA" id="ARBA00004651"/>
    </source>
</evidence>
<evidence type="ECO:0000313" key="10">
    <source>
        <dbReference type="EMBL" id="SUX47774.1"/>
    </source>
</evidence>
<protein>
    <submittedName>
        <fullName evidence="9">DUF2723 domain-containing protein</fullName>
    </submittedName>
    <submittedName>
        <fullName evidence="10">Protein of uncharacterized function (DUF2723)</fullName>
    </submittedName>
</protein>
<dbReference type="GO" id="GO:0009103">
    <property type="term" value="P:lipopolysaccharide biosynthetic process"/>
    <property type="evidence" value="ECO:0007669"/>
    <property type="project" value="UniProtKB-ARBA"/>
</dbReference>
<evidence type="ECO:0000313" key="11">
    <source>
        <dbReference type="Proteomes" id="UP000254282"/>
    </source>
</evidence>
<reference evidence="10 11" key="1">
    <citation type="submission" date="2018-06" db="EMBL/GenBank/DDBJ databases">
        <authorList>
            <consortium name="Pathogen Informatics"/>
            <person name="Doyle S."/>
        </authorList>
    </citation>
    <scope>NUCLEOTIDE SEQUENCE [LARGE SCALE GENOMIC DNA]</scope>
    <source>
        <strain evidence="10 11">NCTC13532</strain>
    </source>
</reference>
<organism evidence="10 11">
    <name type="scientific">Chryseobacterium indoltheticum</name>
    <dbReference type="NCBI Taxonomy" id="254"/>
    <lineage>
        <taxon>Bacteria</taxon>
        <taxon>Pseudomonadati</taxon>
        <taxon>Bacteroidota</taxon>
        <taxon>Flavobacteriia</taxon>
        <taxon>Flavobacteriales</taxon>
        <taxon>Weeksellaceae</taxon>
        <taxon>Chryseobacterium group</taxon>
        <taxon>Chryseobacterium</taxon>
    </lineage>
</organism>
<feature type="transmembrane region" description="Helical" evidence="8">
    <location>
        <begin position="299"/>
        <end position="317"/>
    </location>
</feature>
<keyword evidence="4" id="KW-0808">Transferase</keyword>
<feature type="transmembrane region" description="Helical" evidence="8">
    <location>
        <begin position="191"/>
        <end position="212"/>
    </location>
</feature>
<evidence type="ECO:0000256" key="6">
    <source>
        <dbReference type="ARBA" id="ARBA00022989"/>
    </source>
</evidence>
<dbReference type="PANTHER" id="PTHR33908:SF11">
    <property type="entry name" value="MEMBRANE PROTEIN"/>
    <property type="match status" value="1"/>
</dbReference>
<proteinExistence type="predicted"/>
<keyword evidence="6 8" id="KW-1133">Transmembrane helix</keyword>
<feature type="transmembrane region" description="Helical" evidence="8">
    <location>
        <begin position="124"/>
        <end position="142"/>
    </location>
</feature>
<reference evidence="9 12" key="2">
    <citation type="submission" date="2018-11" db="EMBL/GenBank/DDBJ databases">
        <title>Proposal to divide the Flavobacteriaceae and reorganize its genera based on Amino Acid Identity values calculated from whole genome sequences.</title>
        <authorList>
            <person name="Nicholson A.C."/>
            <person name="Gulvik C.A."/>
            <person name="Whitney A.M."/>
            <person name="Humrighouse B.W."/>
            <person name="Bell M."/>
            <person name="Holmes B."/>
            <person name="Steigerwalt A."/>
            <person name="Villarma A."/>
            <person name="Sheth M."/>
            <person name="Batra D."/>
            <person name="Pryor J."/>
            <person name="Bernardet J.-F."/>
            <person name="Hugo C."/>
            <person name="Kampfer P."/>
            <person name="Newman J."/>
            <person name="Mcquiston J.R."/>
        </authorList>
    </citation>
    <scope>NUCLEOTIDE SEQUENCE [LARGE SCALE GENOMIC DNA]</scope>
    <source>
        <strain evidence="9 12">G0211</strain>
    </source>
</reference>
<keyword evidence="5 8" id="KW-0812">Transmembrane</keyword>
<name>A0A381FMS4_9FLAO</name>
<accession>A0A381FMS4</accession>
<dbReference type="EMBL" id="CP033928">
    <property type="protein sequence ID" value="AZA62279.1"/>
    <property type="molecule type" value="Genomic_DNA"/>
</dbReference>
<dbReference type="Proteomes" id="UP000254282">
    <property type="component" value="Unassembled WGS sequence"/>
</dbReference>
<dbReference type="EMBL" id="UFVR01000004">
    <property type="protein sequence ID" value="SUX47774.1"/>
    <property type="molecule type" value="Genomic_DNA"/>
</dbReference>
<evidence type="ECO:0000256" key="5">
    <source>
        <dbReference type="ARBA" id="ARBA00022692"/>
    </source>
</evidence>
<dbReference type="RefSeq" id="WP_115621095.1">
    <property type="nucleotide sequence ID" value="NZ_CP033928.1"/>
</dbReference>
<gene>
    <name evidence="9" type="ORF">EG340_15095</name>
    <name evidence="10" type="ORF">NCTC13532_03357</name>
</gene>
<feature type="transmembrane region" description="Helical" evidence="8">
    <location>
        <begin position="6"/>
        <end position="22"/>
    </location>
</feature>
<keyword evidence="3" id="KW-0328">Glycosyltransferase</keyword>
<dbReference type="GO" id="GO:0005886">
    <property type="term" value="C:plasma membrane"/>
    <property type="evidence" value="ECO:0007669"/>
    <property type="project" value="UniProtKB-SubCell"/>
</dbReference>
<feature type="transmembrane region" description="Helical" evidence="8">
    <location>
        <begin position="243"/>
        <end position="263"/>
    </location>
</feature>
<dbReference type="InterPro" id="IPR021280">
    <property type="entry name" value="TMEM260-like"/>
</dbReference>
<evidence type="ECO:0000313" key="9">
    <source>
        <dbReference type="EMBL" id="AZA62279.1"/>
    </source>
</evidence>
<dbReference type="AlphaFoldDB" id="A0A381FMS4"/>
<dbReference type="PANTHER" id="PTHR33908">
    <property type="entry name" value="MANNOSYLTRANSFERASE YKCB-RELATED"/>
    <property type="match status" value="1"/>
</dbReference>
<evidence type="ECO:0000256" key="3">
    <source>
        <dbReference type="ARBA" id="ARBA00022676"/>
    </source>
</evidence>
<keyword evidence="2" id="KW-1003">Cell membrane</keyword>
<evidence type="ECO:0000313" key="12">
    <source>
        <dbReference type="Proteomes" id="UP000269076"/>
    </source>
</evidence>
<dbReference type="GO" id="GO:0016763">
    <property type="term" value="F:pentosyltransferase activity"/>
    <property type="evidence" value="ECO:0007669"/>
    <property type="project" value="TreeGrafter"/>
</dbReference>
<feature type="transmembrane region" description="Helical" evidence="8">
    <location>
        <begin position="275"/>
        <end position="293"/>
    </location>
</feature>
<dbReference type="STRING" id="254.SAMN05421682_105137"/>
<dbReference type="InterPro" id="IPR050297">
    <property type="entry name" value="LipidA_mod_glycosyltrf_83"/>
</dbReference>
<evidence type="ECO:0000256" key="4">
    <source>
        <dbReference type="ARBA" id="ARBA00022679"/>
    </source>
</evidence>
<keyword evidence="7 8" id="KW-0472">Membrane</keyword>
<feature type="transmembrane region" description="Helical" evidence="8">
    <location>
        <begin position="75"/>
        <end position="94"/>
    </location>
</feature>
<sequence>MNNKKLIPFFLFLFFLIIYYFSSFSKVSFGDGIGFLLDVEKESFTDQATPLSHFLYLNTAIFLTKYCNVDSIMTMRLMSIVPAALSITLIYNFIKEFISENWIAISCSIVLGLSFTFWRSASTIEVYTFNAIWIIFFLIFSVKSLKSPSLKNLLLTGIFLGVSMWVHIQNIMLIPAYIVLIYQLRNSRKNIFISASSFALIFSSMFLVNYLADIHIKYTFLTGTGTWIEDTFKQGFSELLKDLLKSFLFLVYNFNIFLIFIPWGIHEILKNYRNLFPFIAISFLFTFGFATFYAVSDNYVFFIPSYFIVILIISLGIKSLNMKYNLKRLQFVTFLIPLFYIGSHRIASSLEATKAFQQEKAYKGGLSYYMLPWLHNNLGCIEFTLDNKQTNDNVEELRKQSLEFVQIREKYQNREEIMKL</sequence>
<dbReference type="Proteomes" id="UP000269076">
    <property type="component" value="Chromosome"/>
</dbReference>
<comment type="subcellular location">
    <subcellularLocation>
        <location evidence="1">Cell membrane</location>
        <topology evidence="1">Multi-pass membrane protein</topology>
    </subcellularLocation>
</comment>
<evidence type="ECO:0000256" key="2">
    <source>
        <dbReference type="ARBA" id="ARBA00022475"/>
    </source>
</evidence>